<sequence>MSILYKNEDLSPLFLKEILRDHFGIHSEEFLKVLVVLSLRLIKPENTICKMAATACLQ</sequence>
<protein>
    <submittedName>
        <fullName evidence="1">Uncharacterized protein</fullName>
    </submittedName>
</protein>
<comment type="caution">
    <text evidence="1">The sequence shown here is derived from an EMBL/GenBank/DDBJ whole genome shotgun (WGS) entry which is preliminary data.</text>
</comment>
<dbReference type="EMBL" id="AFJL02000022">
    <property type="protein sequence ID" value="EMY06646.1"/>
    <property type="molecule type" value="Genomic_DNA"/>
</dbReference>
<organism evidence="1 2">
    <name type="scientific">Leptospira interrogans str. 2002000626</name>
    <dbReference type="NCBI Taxonomy" id="996803"/>
    <lineage>
        <taxon>Bacteria</taxon>
        <taxon>Pseudomonadati</taxon>
        <taxon>Spirochaetota</taxon>
        <taxon>Spirochaetia</taxon>
        <taxon>Leptospirales</taxon>
        <taxon>Leptospiraceae</taxon>
        <taxon>Leptospira</taxon>
    </lineage>
</organism>
<dbReference type="Proteomes" id="UP000012329">
    <property type="component" value="Unassembled WGS sequence"/>
</dbReference>
<proteinExistence type="predicted"/>
<name>A0A829DE30_LEPIR</name>
<gene>
    <name evidence="1" type="ORF">LEP1GSC029_3995</name>
</gene>
<accession>A0A829DE30</accession>
<evidence type="ECO:0000313" key="2">
    <source>
        <dbReference type="Proteomes" id="UP000012329"/>
    </source>
</evidence>
<evidence type="ECO:0000313" key="1">
    <source>
        <dbReference type="EMBL" id="EMY06646.1"/>
    </source>
</evidence>
<reference evidence="1 2" key="1">
    <citation type="submission" date="2013-02" db="EMBL/GenBank/DDBJ databases">
        <authorList>
            <person name="Harkins D.M."/>
            <person name="Durkin A.S."/>
            <person name="Brinkac L.M."/>
            <person name="Haft D.H."/>
            <person name="Selengut J.D."/>
            <person name="Sanka R."/>
            <person name="DePew J."/>
            <person name="Purushe J."/>
            <person name="Whelen A.C."/>
            <person name="Vinetz J.M."/>
            <person name="Sutton G.G."/>
            <person name="Nierman W.C."/>
            <person name="Fouts D.E."/>
        </authorList>
    </citation>
    <scope>NUCLEOTIDE SEQUENCE [LARGE SCALE GENOMIC DNA]</scope>
    <source>
        <strain evidence="1 2">2002000626</strain>
    </source>
</reference>
<dbReference type="AlphaFoldDB" id="A0A829DE30"/>